<dbReference type="SUPFAM" id="SSF54373">
    <property type="entry name" value="FAD-linked reductases, C-terminal domain"/>
    <property type="match status" value="1"/>
</dbReference>
<dbReference type="EMBL" id="CP033169">
    <property type="protein sequence ID" value="AYO29330.1"/>
    <property type="molecule type" value="Genomic_DNA"/>
</dbReference>
<dbReference type="Gene3D" id="3.50.50.60">
    <property type="entry name" value="FAD/NAD(P)-binding domain"/>
    <property type="match status" value="1"/>
</dbReference>
<dbReference type="InterPro" id="IPR006076">
    <property type="entry name" value="FAD-dep_OxRdtase"/>
</dbReference>
<dbReference type="Proteomes" id="UP000280960">
    <property type="component" value="Chromosome"/>
</dbReference>
<organism evidence="3 4">
    <name type="scientific">Biomaibacter acetigenes</name>
    <dbReference type="NCBI Taxonomy" id="2316383"/>
    <lineage>
        <taxon>Bacteria</taxon>
        <taxon>Bacillati</taxon>
        <taxon>Bacillota</taxon>
        <taxon>Clostridia</taxon>
        <taxon>Thermosediminibacterales</taxon>
        <taxon>Tepidanaerobacteraceae</taxon>
        <taxon>Biomaibacter</taxon>
    </lineage>
</organism>
<dbReference type="Pfam" id="PF01266">
    <property type="entry name" value="DAO"/>
    <property type="match status" value="1"/>
</dbReference>
<dbReference type="PANTHER" id="PTHR13847:SF287">
    <property type="entry name" value="FAD-DEPENDENT OXIDOREDUCTASE DOMAIN-CONTAINING PROTEIN 1"/>
    <property type="match status" value="1"/>
</dbReference>
<sequence>MKNTAQAVVIGGGVHGCSVAYNLARKGMRDVVLLEKDYIASGATGRCAAGIRHQFGTEINCLLMKEGMEILENLDEELGWNRSLEITHGGYIWLAYSESQAEQLRQNIKLQNSLGIEDSRFLSPEEIKDIVPKLNIEGVVGGSFNPRDGHANPFQVTYAYAAAARKLGVDINTYTEVTGIEILSPGNFRVRTTAGTIDTPVIVNCAGAYGRRLSAMVGLDVPVYPERHQIFVTEPVEYFLPCMVLSSQHGTYFKQNPNGTILMGVGDPEHEPKEFNTDASWRFLEDAVKKFVFHLPAIKNVRIVRHWAGLYDMTPDSQAIIGATPVEGFYLDLGWSGHGFQMGPIIGLLLAELITEGKCHLPIEILNLHRYETGELVYEPACV</sequence>
<dbReference type="KEGG" id="bacg:D2962_00770"/>
<dbReference type="InterPro" id="IPR036188">
    <property type="entry name" value="FAD/NAD-bd_sf"/>
</dbReference>
<keyword evidence="1" id="KW-0560">Oxidoreductase</keyword>
<proteinExistence type="predicted"/>
<dbReference type="RefSeq" id="WP_122013819.1">
    <property type="nucleotide sequence ID" value="NZ_CP033169.1"/>
</dbReference>
<keyword evidence="4" id="KW-1185">Reference proteome</keyword>
<feature type="domain" description="FAD dependent oxidoreductase" evidence="2">
    <location>
        <begin position="7"/>
        <end position="353"/>
    </location>
</feature>
<evidence type="ECO:0000313" key="4">
    <source>
        <dbReference type="Proteomes" id="UP000280960"/>
    </source>
</evidence>
<name>A0A3G2R1M4_9FIRM</name>
<dbReference type="PANTHER" id="PTHR13847">
    <property type="entry name" value="SARCOSINE DEHYDROGENASE-RELATED"/>
    <property type="match status" value="1"/>
</dbReference>
<dbReference type="GO" id="GO:0005737">
    <property type="term" value="C:cytoplasm"/>
    <property type="evidence" value="ECO:0007669"/>
    <property type="project" value="TreeGrafter"/>
</dbReference>
<protein>
    <submittedName>
        <fullName evidence="3">FAD-binding oxidoreductase</fullName>
    </submittedName>
</protein>
<evidence type="ECO:0000256" key="1">
    <source>
        <dbReference type="ARBA" id="ARBA00023002"/>
    </source>
</evidence>
<gene>
    <name evidence="3" type="ORF">D2962_00770</name>
</gene>
<accession>A0A3G2R1M4</accession>
<dbReference type="GO" id="GO:0016491">
    <property type="term" value="F:oxidoreductase activity"/>
    <property type="evidence" value="ECO:0007669"/>
    <property type="project" value="UniProtKB-KW"/>
</dbReference>
<dbReference type="Gene3D" id="3.30.9.10">
    <property type="entry name" value="D-Amino Acid Oxidase, subunit A, domain 2"/>
    <property type="match status" value="1"/>
</dbReference>
<evidence type="ECO:0000259" key="2">
    <source>
        <dbReference type="Pfam" id="PF01266"/>
    </source>
</evidence>
<dbReference type="SUPFAM" id="SSF51905">
    <property type="entry name" value="FAD/NAD(P)-binding domain"/>
    <property type="match status" value="1"/>
</dbReference>
<evidence type="ECO:0000313" key="3">
    <source>
        <dbReference type="EMBL" id="AYO29330.1"/>
    </source>
</evidence>
<dbReference type="AlphaFoldDB" id="A0A3G2R1M4"/>
<reference evidence="3 4" key="1">
    <citation type="submission" date="2018-10" db="EMBL/GenBank/DDBJ databases">
        <authorList>
            <person name="Zhang X."/>
        </authorList>
    </citation>
    <scope>NUCLEOTIDE SEQUENCE [LARGE SCALE GENOMIC DNA]</scope>
    <source>
        <strain evidence="3 4">SK-G1</strain>
    </source>
</reference>